<evidence type="ECO:0000256" key="1">
    <source>
        <dbReference type="PROSITE-ProRule" id="PRU00175"/>
    </source>
</evidence>
<keyword evidence="1" id="KW-0862">Zinc</keyword>
<sequence length="217" mass="24168">MSSSSSFDETNIVVHLHHPEEHKLPSVRFDMITFVGVMVCVVIASAILVASIIWCSRKQEKAAAKLKEAKKQKSLDILKGNLDCKPWCPNDDYDATESSDEMTSSPSCRSSIACLESSVSSSSSLESVNVEDDEEMQMQVVTMNGDELDINQTPSLKHHQDSSCCPICNEKYQVGQPVYESNNPQCGHQAHKVCMEKRLERRNSCPLCVQPFVLRTV</sequence>
<dbReference type="SMART" id="SM00184">
    <property type="entry name" value="RING"/>
    <property type="match status" value="1"/>
</dbReference>
<comment type="caution">
    <text evidence="4">The sequence shown here is derived from an EMBL/GenBank/DDBJ whole genome shotgun (WGS) entry which is preliminary data.</text>
</comment>
<evidence type="ECO:0000313" key="4">
    <source>
        <dbReference type="EMBL" id="CAB9509355.1"/>
    </source>
</evidence>
<proteinExistence type="predicted"/>
<dbReference type="Proteomes" id="UP001153069">
    <property type="component" value="Unassembled WGS sequence"/>
</dbReference>
<evidence type="ECO:0000256" key="2">
    <source>
        <dbReference type="SAM" id="Phobius"/>
    </source>
</evidence>
<organism evidence="4 5">
    <name type="scientific">Seminavis robusta</name>
    <dbReference type="NCBI Taxonomy" id="568900"/>
    <lineage>
        <taxon>Eukaryota</taxon>
        <taxon>Sar</taxon>
        <taxon>Stramenopiles</taxon>
        <taxon>Ochrophyta</taxon>
        <taxon>Bacillariophyta</taxon>
        <taxon>Bacillariophyceae</taxon>
        <taxon>Bacillariophycidae</taxon>
        <taxon>Naviculales</taxon>
        <taxon>Naviculaceae</taxon>
        <taxon>Seminavis</taxon>
    </lineage>
</organism>
<dbReference type="AlphaFoldDB" id="A0A9N8DW11"/>
<dbReference type="Pfam" id="PF13639">
    <property type="entry name" value="zf-RING_2"/>
    <property type="match status" value="1"/>
</dbReference>
<dbReference type="Gene3D" id="3.30.40.10">
    <property type="entry name" value="Zinc/RING finger domain, C3HC4 (zinc finger)"/>
    <property type="match status" value="1"/>
</dbReference>
<dbReference type="InterPro" id="IPR001841">
    <property type="entry name" value="Znf_RING"/>
</dbReference>
<keyword evidence="1" id="KW-0479">Metal-binding</keyword>
<dbReference type="EMBL" id="CAICTM010000385">
    <property type="protein sequence ID" value="CAB9509355.1"/>
    <property type="molecule type" value="Genomic_DNA"/>
</dbReference>
<keyword evidence="1" id="KW-0863">Zinc-finger</keyword>
<keyword evidence="2" id="KW-0472">Membrane</keyword>
<dbReference type="PROSITE" id="PS50089">
    <property type="entry name" value="ZF_RING_2"/>
    <property type="match status" value="1"/>
</dbReference>
<feature type="domain" description="RING-type" evidence="3">
    <location>
        <begin position="165"/>
        <end position="208"/>
    </location>
</feature>
<dbReference type="InterPro" id="IPR013083">
    <property type="entry name" value="Znf_RING/FYVE/PHD"/>
</dbReference>
<keyword evidence="5" id="KW-1185">Reference proteome</keyword>
<evidence type="ECO:0000313" key="5">
    <source>
        <dbReference type="Proteomes" id="UP001153069"/>
    </source>
</evidence>
<feature type="transmembrane region" description="Helical" evidence="2">
    <location>
        <begin position="31"/>
        <end position="55"/>
    </location>
</feature>
<accession>A0A9N8DW11</accession>
<dbReference type="OrthoDB" id="4348522at2759"/>
<gene>
    <name evidence="4" type="ORF">SEMRO_386_G131940.1</name>
</gene>
<name>A0A9N8DW11_9STRA</name>
<dbReference type="GO" id="GO:0008270">
    <property type="term" value="F:zinc ion binding"/>
    <property type="evidence" value="ECO:0007669"/>
    <property type="project" value="UniProtKB-KW"/>
</dbReference>
<protein>
    <recommendedName>
        <fullName evidence="3">RING-type domain-containing protein</fullName>
    </recommendedName>
</protein>
<reference evidence="4" key="1">
    <citation type="submission" date="2020-06" db="EMBL/GenBank/DDBJ databases">
        <authorList>
            <consortium name="Plant Systems Biology data submission"/>
        </authorList>
    </citation>
    <scope>NUCLEOTIDE SEQUENCE</scope>
    <source>
        <strain evidence="4">D6</strain>
    </source>
</reference>
<keyword evidence="2" id="KW-1133">Transmembrane helix</keyword>
<dbReference type="SUPFAM" id="SSF57850">
    <property type="entry name" value="RING/U-box"/>
    <property type="match status" value="1"/>
</dbReference>
<evidence type="ECO:0000259" key="3">
    <source>
        <dbReference type="PROSITE" id="PS50089"/>
    </source>
</evidence>
<keyword evidence="2" id="KW-0812">Transmembrane</keyword>